<name>H2Y109_CIOIN</name>
<dbReference type="Gene3D" id="4.10.280.10">
    <property type="entry name" value="Helix-loop-helix DNA-binding domain"/>
    <property type="match status" value="1"/>
</dbReference>
<dbReference type="GO" id="GO:0046983">
    <property type="term" value="F:protein dimerization activity"/>
    <property type="evidence" value="ECO:0007669"/>
    <property type="project" value="InterPro"/>
</dbReference>
<dbReference type="EMBL" id="EAAA01000195">
    <property type="status" value="NOT_ANNOTATED_CDS"/>
    <property type="molecule type" value="Genomic_DNA"/>
</dbReference>
<evidence type="ECO:0000313" key="2">
    <source>
        <dbReference type="Proteomes" id="UP000008144"/>
    </source>
</evidence>
<dbReference type="Proteomes" id="UP000008144">
    <property type="component" value="Chromosome 1"/>
</dbReference>
<sequence length="116" mass="13024">KVLKIALGRRYIAASVSPLSCRSRVERTTRSPLTNKQQNYVIRDRPVSPLIKTTTESEELSTLFAKLREIIPSSNCNQTSDPNLDVVLGAVDYIRELHVMIQQKIKQTDSPADATK</sequence>
<dbReference type="SUPFAM" id="SSF47459">
    <property type="entry name" value="HLH, helix-loop-helix DNA-binding domain"/>
    <property type="match status" value="1"/>
</dbReference>
<dbReference type="GeneTree" id="ENSGT00390000001769"/>
<reference evidence="1" key="3">
    <citation type="submission" date="2025-08" db="UniProtKB">
        <authorList>
            <consortium name="Ensembl"/>
        </authorList>
    </citation>
    <scope>IDENTIFICATION</scope>
</reference>
<dbReference type="Ensembl" id="ENSCINT00000033097.1">
    <property type="protein sequence ID" value="ENSCINP00000035593.1"/>
    <property type="gene ID" value="ENSCING00000018365.1"/>
</dbReference>
<proteinExistence type="predicted"/>
<dbReference type="InParanoid" id="H2Y109"/>
<dbReference type="HOGENOM" id="CLU_2102350_0_0_1"/>
<dbReference type="AlphaFoldDB" id="H2Y109"/>
<dbReference type="InterPro" id="IPR036638">
    <property type="entry name" value="HLH_DNA-bd_sf"/>
</dbReference>
<accession>H2Y109</accession>
<organism evidence="1 2">
    <name type="scientific">Ciona intestinalis</name>
    <name type="common">Transparent sea squirt</name>
    <name type="synonym">Ascidia intestinalis</name>
    <dbReference type="NCBI Taxonomy" id="7719"/>
    <lineage>
        <taxon>Eukaryota</taxon>
        <taxon>Metazoa</taxon>
        <taxon>Chordata</taxon>
        <taxon>Tunicata</taxon>
        <taxon>Ascidiacea</taxon>
        <taxon>Phlebobranchia</taxon>
        <taxon>Cionidae</taxon>
        <taxon>Ciona</taxon>
    </lineage>
</organism>
<reference evidence="2" key="1">
    <citation type="journal article" date="2002" name="Science">
        <title>The draft genome of Ciona intestinalis: insights into chordate and vertebrate origins.</title>
        <authorList>
            <person name="Dehal P."/>
            <person name="Satou Y."/>
            <person name="Campbell R.K."/>
            <person name="Chapman J."/>
            <person name="Degnan B."/>
            <person name="De Tomaso A."/>
            <person name="Davidson B."/>
            <person name="Di Gregorio A."/>
            <person name="Gelpke M."/>
            <person name="Goodstein D.M."/>
            <person name="Harafuji N."/>
            <person name="Hastings K.E."/>
            <person name="Ho I."/>
            <person name="Hotta K."/>
            <person name="Huang W."/>
            <person name="Kawashima T."/>
            <person name="Lemaire P."/>
            <person name="Martinez D."/>
            <person name="Meinertzhagen I.A."/>
            <person name="Necula S."/>
            <person name="Nonaka M."/>
            <person name="Putnam N."/>
            <person name="Rash S."/>
            <person name="Saiga H."/>
            <person name="Satake M."/>
            <person name="Terry A."/>
            <person name="Yamada L."/>
            <person name="Wang H.G."/>
            <person name="Awazu S."/>
            <person name="Azumi K."/>
            <person name="Boore J."/>
            <person name="Branno M."/>
            <person name="Chin-Bow S."/>
            <person name="DeSantis R."/>
            <person name="Doyle S."/>
            <person name="Francino P."/>
            <person name="Keys D.N."/>
            <person name="Haga S."/>
            <person name="Hayashi H."/>
            <person name="Hino K."/>
            <person name="Imai K.S."/>
            <person name="Inaba K."/>
            <person name="Kano S."/>
            <person name="Kobayashi K."/>
            <person name="Kobayashi M."/>
            <person name="Lee B.I."/>
            <person name="Makabe K.W."/>
            <person name="Manohar C."/>
            <person name="Matassi G."/>
            <person name="Medina M."/>
            <person name="Mochizuki Y."/>
            <person name="Mount S."/>
            <person name="Morishita T."/>
            <person name="Miura S."/>
            <person name="Nakayama A."/>
            <person name="Nishizaka S."/>
            <person name="Nomoto H."/>
            <person name="Ohta F."/>
            <person name="Oishi K."/>
            <person name="Rigoutsos I."/>
            <person name="Sano M."/>
            <person name="Sasaki A."/>
            <person name="Sasakura Y."/>
            <person name="Shoguchi E."/>
            <person name="Shin-i T."/>
            <person name="Spagnuolo A."/>
            <person name="Stainier D."/>
            <person name="Suzuki M.M."/>
            <person name="Tassy O."/>
            <person name="Takatori N."/>
            <person name="Tokuoka M."/>
            <person name="Yagi K."/>
            <person name="Yoshizaki F."/>
            <person name="Wada S."/>
            <person name="Zhang C."/>
            <person name="Hyatt P.D."/>
            <person name="Larimer F."/>
            <person name="Detter C."/>
            <person name="Doggett N."/>
            <person name="Glavina T."/>
            <person name="Hawkins T."/>
            <person name="Richardson P."/>
            <person name="Lucas S."/>
            <person name="Kohara Y."/>
            <person name="Levine M."/>
            <person name="Satoh N."/>
            <person name="Rokhsar D.S."/>
        </authorList>
    </citation>
    <scope>NUCLEOTIDE SEQUENCE [LARGE SCALE GENOMIC DNA]</scope>
</reference>
<reference evidence="1" key="2">
    <citation type="journal article" date="2008" name="Genome Biol.">
        <title>Improved genome assembly and evidence-based global gene model set for the chordate Ciona intestinalis: new insight into intron and operon populations.</title>
        <authorList>
            <person name="Satou Y."/>
            <person name="Mineta K."/>
            <person name="Ogasawara M."/>
            <person name="Sasakura Y."/>
            <person name="Shoguchi E."/>
            <person name="Ueno K."/>
            <person name="Yamada L."/>
            <person name="Matsumoto J."/>
            <person name="Wasserscheid J."/>
            <person name="Dewar K."/>
            <person name="Wiley G.B."/>
            <person name="Macmil S.L."/>
            <person name="Roe B.A."/>
            <person name="Zeller R.W."/>
            <person name="Hastings K.E."/>
            <person name="Lemaire P."/>
            <person name="Lindquist E."/>
            <person name="Endo T."/>
            <person name="Hotta K."/>
            <person name="Inaba K."/>
        </authorList>
    </citation>
    <scope>NUCLEOTIDE SEQUENCE [LARGE SCALE GENOMIC DNA]</scope>
    <source>
        <strain evidence="1">wild type</strain>
    </source>
</reference>
<keyword evidence="2" id="KW-1185">Reference proteome</keyword>
<protein>
    <submittedName>
        <fullName evidence="1">Uncharacterized protein</fullName>
    </submittedName>
</protein>
<reference evidence="1" key="4">
    <citation type="submission" date="2025-09" db="UniProtKB">
        <authorList>
            <consortium name="Ensembl"/>
        </authorList>
    </citation>
    <scope>IDENTIFICATION</scope>
</reference>
<evidence type="ECO:0000313" key="1">
    <source>
        <dbReference type="Ensembl" id="ENSCINP00000035593.1"/>
    </source>
</evidence>